<keyword evidence="1" id="KW-0472">Membrane</keyword>
<dbReference type="Gene3D" id="1.20.1070.10">
    <property type="entry name" value="Rhodopsin 7-helix transmembrane proteins"/>
    <property type="match status" value="1"/>
</dbReference>
<dbReference type="KEGG" id="aten:116289335"/>
<dbReference type="GeneID" id="116289335"/>
<feature type="transmembrane region" description="Helical" evidence="1">
    <location>
        <begin position="74"/>
        <end position="95"/>
    </location>
</feature>
<keyword evidence="2" id="KW-1185">Reference proteome</keyword>
<dbReference type="Proteomes" id="UP000515163">
    <property type="component" value="Unplaced"/>
</dbReference>
<dbReference type="SUPFAM" id="SSF81321">
    <property type="entry name" value="Family A G protein-coupled receptor-like"/>
    <property type="match status" value="1"/>
</dbReference>
<gene>
    <name evidence="3" type="primary">LOC116289335</name>
</gene>
<organism evidence="2 3">
    <name type="scientific">Actinia tenebrosa</name>
    <name type="common">Australian red waratah sea anemone</name>
    <dbReference type="NCBI Taxonomy" id="6105"/>
    <lineage>
        <taxon>Eukaryota</taxon>
        <taxon>Metazoa</taxon>
        <taxon>Cnidaria</taxon>
        <taxon>Anthozoa</taxon>
        <taxon>Hexacorallia</taxon>
        <taxon>Actiniaria</taxon>
        <taxon>Actiniidae</taxon>
        <taxon>Actinia</taxon>
    </lineage>
</organism>
<evidence type="ECO:0000256" key="1">
    <source>
        <dbReference type="SAM" id="Phobius"/>
    </source>
</evidence>
<name>A0A6P8HHP4_ACTTE</name>
<feature type="transmembrane region" description="Helical" evidence="1">
    <location>
        <begin position="6"/>
        <end position="24"/>
    </location>
</feature>
<reference evidence="3" key="1">
    <citation type="submission" date="2025-08" db="UniProtKB">
        <authorList>
            <consortium name="RefSeq"/>
        </authorList>
    </citation>
    <scope>IDENTIFICATION</scope>
    <source>
        <tissue evidence="3">Tentacle</tissue>
    </source>
</reference>
<feature type="transmembrane region" description="Helical" evidence="1">
    <location>
        <begin position="107"/>
        <end position="130"/>
    </location>
</feature>
<protein>
    <submittedName>
        <fullName evidence="3">Uncharacterized protein LOC116289335</fullName>
    </submittedName>
</protein>
<evidence type="ECO:0000313" key="3">
    <source>
        <dbReference type="RefSeq" id="XP_031552085.1"/>
    </source>
</evidence>
<accession>A0A6P8HHP4</accession>
<evidence type="ECO:0000313" key="2">
    <source>
        <dbReference type="Proteomes" id="UP000515163"/>
    </source>
</evidence>
<dbReference type="AlphaFoldDB" id="A0A6P8HHP4"/>
<dbReference type="OrthoDB" id="10275738at2759"/>
<keyword evidence="1" id="KW-0812">Transmembrane</keyword>
<feature type="transmembrane region" description="Helical" evidence="1">
    <location>
        <begin position="162"/>
        <end position="189"/>
    </location>
</feature>
<sequence>MMENSIVFIIGLILNVLVLCYCCIKWKTIGNIKFLVATQAILSSLTISANPGLMAENIDWHPKGDFICYKLPSLVIHFLCVAILNLACLSCISYAQITDTWQVRRSSAILIFLAVVSVSTILSSPIFYSINKGWSILRYDGCISKISDAEVANKVHINVVRYAFWFLILQYIIPAFIIASRVVLILIHLWQEESKTDISPRPKNQVVIRFAVHAIFAILFLVVIVLFSIHLGGLESDKALAFLNVIFHKFVLFFVVVLCCPWYLIEMIRSQCENDESSCPVEYTKQENELNI</sequence>
<dbReference type="InParanoid" id="A0A6P8HHP4"/>
<feature type="transmembrane region" description="Helical" evidence="1">
    <location>
        <begin position="36"/>
        <end position="54"/>
    </location>
</feature>
<feature type="transmembrane region" description="Helical" evidence="1">
    <location>
        <begin position="210"/>
        <end position="229"/>
    </location>
</feature>
<feature type="transmembrane region" description="Helical" evidence="1">
    <location>
        <begin position="241"/>
        <end position="265"/>
    </location>
</feature>
<dbReference type="RefSeq" id="XP_031552085.1">
    <property type="nucleotide sequence ID" value="XM_031696225.1"/>
</dbReference>
<keyword evidence="1" id="KW-1133">Transmembrane helix</keyword>
<proteinExistence type="predicted"/>